<dbReference type="RefSeq" id="WP_307200869.1">
    <property type="nucleotide sequence ID" value="NZ_JAUTAN010000001.1"/>
</dbReference>
<gene>
    <name evidence="1" type="ORF">QE405_002304</name>
</gene>
<evidence type="ECO:0000313" key="1">
    <source>
        <dbReference type="EMBL" id="MDQ1105020.1"/>
    </source>
</evidence>
<sequence>MSVLGMDPAELRLHAARVDVLAEEPRSALEAARTTAADHDAFGVLCSFLVPLLAGTQLTGIAACATTVGSLATAATEVRSVAAGIEATDVAVAATATGLSRTVDGVREQAWPAAAGVVETVAGAAQATGEELVRGTVRQAVGAVVEAAAWLDRLEGSPVSPVAPPAVPVPVGVPVGVPAPGAEVAP</sequence>
<evidence type="ECO:0008006" key="3">
    <source>
        <dbReference type="Google" id="ProtNLM"/>
    </source>
</evidence>
<evidence type="ECO:0000313" key="2">
    <source>
        <dbReference type="Proteomes" id="UP001239215"/>
    </source>
</evidence>
<dbReference type="AlphaFoldDB" id="A0AAJ1TZV3"/>
<proteinExistence type="predicted"/>
<reference evidence="1" key="1">
    <citation type="submission" date="2023-07" db="EMBL/GenBank/DDBJ databases">
        <title>Functional and genomic diversity of the sorghum phyllosphere microbiome.</title>
        <authorList>
            <person name="Shade A."/>
        </authorList>
    </citation>
    <scope>NUCLEOTIDE SEQUENCE</scope>
    <source>
        <strain evidence="1">SORGH_AS_1067</strain>
    </source>
</reference>
<organism evidence="1 2">
    <name type="scientific">Nocardioides zeae</name>
    <dbReference type="NCBI Taxonomy" id="1457234"/>
    <lineage>
        <taxon>Bacteria</taxon>
        <taxon>Bacillati</taxon>
        <taxon>Actinomycetota</taxon>
        <taxon>Actinomycetes</taxon>
        <taxon>Propionibacteriales</taxon>
        <taxon>Nocardioidaceae</taxon>
        <taxon>Nocardioides</taxon>
    </lineage>
</organism>
<name>A0AAJ1TZV3_9ACTN</name>
<accession>A0AAJ1TZV3</accession>
<protein>
    <recommendedName>
        <fullName evidence="3">ESX-1 secretion-associated protein</fullName>
    </recommendedName>
</protein>
<dbReference type="Proteomes" id="UP001239215">
    <property type="component" value="Unassembled WGS sequence"/>
</dbReference>
<dbReference type="EMBL" id="JAUTAN010000001">
    <property type="protein sequence ID" value="MDQ1105020.1"/>
    <property type="molecule type" value="Genomic_DNA"/>
</dbReference>
<comment type="caution">
    <text evidence="1">The sequence shown here is derived from an EMBL/GenBank/DDBJ whole genome shotgun (WGS) entry which is preliminary data.</text>
</comment>